<gene>
    <name evidence="2" type="ORF">FVB32_01005</name>
</gene>
<comment type="caution">
    <text evidence="2">The sequence shown here is derived from an EMBL/GenBank/DDBJ whole genome shotgun (WGS) entry which is preliminary data.</text>
</comment>
<dbReference type="Proteomes" id="UP000321456">
    <property type="component" value="Unassembled WGS sequence"/>
</dbReference>
<evidence type="ECO:0000259" key="1">
    <source>
        <dbReference type="Pfam" id="PF19898"/>
    </source>
</evidence>
<accession>A0A5C8V670</accession>
<dbReference type="RefSeq" id="WP_147740729.1">
    <property type="nucleotide sequence ID" value="NZ_VRUR01000001.1"/>
</dbReference>
<evidence type="ECO:0000313" key="3">
    <source>
        <dbReference type="Proteomes" id="UP000321456"/>
    </source>
</evidence>
<dbReference type="AlphaFoldDB" id="A0A5C8V670"/>
<name>A0A5C8V670_9FLAO</name>
<feature type="domain" description="DUF6371" evidence="1">
    <location>
        <begin position="87"/>
        <end position="236"/>
    </location>
</feature>
<sequence length="341" mass="40158">MNRNLEFDRNRKRVKYCPCGRSNRNQRFVPFKGYENYGYCHSCEKTFFEKNTEKHYIPQYGKSIKPLGASYHDKRLIVRYGRNYIENNFIQYLKLHFNISSIKEAILKYCIGTPKHWKGDTVFWQIDRQNNLRHGKIMLYDQNTGKRVKKNGRAYITSVRSMNKLEDFNLKQCLFGLHLINESKNKLIALVEGEKTAIMMSIFKPEYTWMATGSKQGFKESYLEPIKDCDIVAFPDNGEYCDWKNRAFLLNQKGYKIKVDDWFEKQEGFEKGVDLADVLIEMGDIGHKKGYNSNHNRITSTKLVQTIVETKVKKMALRNRAILTLITEFDLIDQNGMEIRI</sequence>
<protein>
    <recommendedName>
        <fullName evidence="1">DUF6371 domain-containing protein</fullName>
    </recommendedName>
</protein>
<evidence type="ECO:0000313" key="2">
    <source>
        <dbReference type="EMBL" id="TXN36896.1"/>
    </source>
</evidence>
<keyword evidence="3" id="KW-1185">Reference proteome</keyword>
<proteinExistence type="predicted"/>
<dbReference type="Pfam" id="PF19898">
    <property type="entry name" value="DUF6371"/>
    <property type="match status" value="1"/>
</dbReference>
<dbReference type="EMBL" id="VRUR01000001">
    <property type="protein sequence ID" value="TXN36896.1"/>
    <property type="molecule type" value="Genomic_DNA"/>
</dbReference>
<dbReference type="InterPro" id="IPR045951">
    <property type="entry name" value="DUF6371"/>
</dbReference>
<organism evidence="2 3">
    <name type="scientific">Flagellimonas hymeniacidonis</name>
    <dbReference type="NCBI Taxonomy" id="2603628"/>
    <lineage>
        <taxon>Bacteria</taxon>
        <taxon>Pseudomonadati</taxon>
        <taxon>Bacteroidota</taxon>
        <taxon>Flavobacteriia</taxon>
        <taxon>Flavobacteriales</taxon>
        <taxon>Flavobacteriaceae</taxon>
        <taxon>Flagellimonas</taxon>
    </lineage>
</organism>
<reference evidence="2 3" key="1">
    <citation type="submission" date="2019-08" db="EMBL/GenBank/DDBJ databases">
        <title>Professor.</title>
        <authorList>
            <person name="Park J.S."/>
        </authorList>
    </citation>
    <scope>NUCLEOTIDE SEQUENCE [LARGE SCALE GENOMIC DNA]</scope>
    <source>
        <strain evidence="2 3">176CP5-101</strain>
    </source>
</reference>